<protein>
    <submittedName>
        <fullName evidence="1">Uncharacterized protein</fullName>
    </submittedName>
</protein>
<gene>
    <name evidence="1" type="ORF">SBRCBS47491_002831</name>
</gene>
<dbReference type="Proteomes" id="UP001642406">
    <property type="component" value="Unassembled WGS sequence"/>
</dbReference>
<sequence length="85" mass="9616">MQYELPGRGGDLSDRQVLPRDHGLALATQGVENDEVEKRYAPEEFDSVEGISVGRAIMNCWKEVFTSPDEMVESLEDQLSRRSFP</sequence>
<evidence type="ECO:0000313" key="2">
    <source>
        <dbReference type="Proteomes" id="UP001642406"/>
    </source>
</evidence>
<comment type="caution">
    <text evidence="1">The sequence shown here is derived from an EMBL/GenBank/DDBJ whole genome shotgun (WGS) entry which is preliminary data.</text>
</comment>
<keyword evidence="2" id="KW-1185">Reference proteome</keyword>
<evidence type="ECO:0000313" key="1">
    <source>
        <dbReference type="EMBL" id="CAK7216459.1"/>
    </source>
</evidence>
<proteinExistence type="predicted"/>
<reference evidence="1 2" key="1">
    <citation type="submission" date="2024-01" db="EMBL/GenBank/DDBJ databases">
        <authorList>
            <person name="Allen C."/>
            <person name="Tagirdzhanova G."/>
        </authorList>
    </citation>
    <scope>NUCLEOTIDE SEQUENCE [LARGE SCALE GENOMIC DNA]</scope>
</reference>
<dbReference type="EMBL" id="CAWUHC010000017">
    <property type="protein sequence ID" value="CAK7216459.1"/>
    <property type="molecule type" value="Genomic_DNA"/>
</dbReference>
<name>A0ABP0BA43_9PEZI</name>
<organism evidence="1 2">
    <name type="scientific">Sporothrix bragantina</name>
    <dbReference type="NCBI Taxonomy" id="671064"/>
    <lineage>
        <taxon>Eukaryota</taxon>
        <taxon>Fungi</taxon>
        <taxon>Dikarya</taxon>
        <taxon>Ascomycota</taxon>
        <taxon>Pezizomycotina</taxon>
        <taxon>Sordariomycetes</taxon>
        <taxon>Sordariomycetidae</taxon>
        <taxon>Ophiostomatales</taxon>
        <taxon>Ophiostomataceae</taxon>
        <taxon>Sporothrix</taxon>
    </lineage>
</organism>
<accession>A0ABP0BA43</accession>